<dbReference type="FunFam" id="1.20.1250.20:FF:000670">
    <property type="entry name" value="MFS general substrate transporter"/>
    <property type="match status" value="1"/>
</dbReference>
<evidence type="ECO:0000313" key="9">
    <source>
        <dbReference type="Proteomes" id="UP000183809"/>
    </source>
</evidence>
<feature type="transmembrane region" description="Helical" evidence="6">
    <location>
        <begin position="920"/>
        <end position="942"/>
    </location>
</feature>
<feature type="transmembrane region" description="Helical" evidence="6">
    <location>
        <begin position="896"/>
        <end position="914"/>
    </location>
</feature>
<keyword evidence="2 6" id="KW-0812">Transmembrane</keyword>
<dbReference type="RefSeq" id="XP_020130183.1">
    <property type="nucleotide sequence ID" value="XM_020273420.1"/>
</dbReference>
<dbReference type="GO" id="GO:0000329">
    <property type="term" value="C:fungal-type vacuole membrane"/>
    <property type="evidence" value="ECO:0007669"/>
    <property type="project" value="TreeGrafter"/>
</dbReference>
<feature type="transmembrane region" description="Helical" evidence="6">
    <location>
        <begin position="203"/>
        <end position="221"/>
    </location>
</feature>
<dbReference type="OrthoDB" id="6770063at2759"/>
<dbReference type="PANTHER" id="PTHR23501:SF81">
    <property type="entry name" value="VACUOLAR BASIC AMINO ACID TRANSPORTER 2"/>
    <property type="match status" value="1"/>
</dbReference>
<evidence type="ECO:0000256" key="5">
    <source>
        <dbReference type="SAM" id="MobiDB-lite"/>
    </source>
</evidence>
<feature type="transmembrane region" description="Helical" evidence="6">
    <location>
        <begin position="867"/>
        <end position="884"/>
    </location>
</feature>
<dbReference type="Proteomes" id="UP000183809">
    <property type="component" value="Unassembled WGS sequence"/>
</dbReference>
<feature type="transmembrane region" description="Helical" evidence="6">
    <location>
        <begin position="112"/>
        <end position="132"/>
    </location>
</feature>
<dbReference type="Pfam" id="PF07690">
    <property type="entry name" value="MFS_1"/>
    <property type="match status" value="2"/>
</dbReference>
<feature type="transmembrane region" description="Helical" evidence="6">
    <location>
        <begin position="954"/>
        <end position="978"/>
    </location>
</feature>
<evidence type="ECO:0000313" key="8">
    <source>
        <dbReference type="EMBL" id="OJD33923.1"/>
    </source>
</evidence>
<feature type="domain" description="Major facilitator superfamily (MFS) profile" evidence="7">
    <location>
        <begin position="48"/>
        <end position="540"/>
    </location>
</feature>
<dbReference type="InterPro" id="IPR036259">
    <property type="entry name" value="MFS_trans_sf"/>
</dbReference>
<keyword evidence="9" id="KW-1185">Reference proteome</keyword>
<feature type="transmembrane region" description="Helical" evidence="6">
    <location>
        <begin position="770"/>
        <end position="792"/>
    </location>
</feature>
<dbReference type="PROSITE" id="PS50850">
    <property type="entry name" value="MFS"/>
    <property type="match status" value="2"/>
</dbReference>
<reference evidence="8 9" key="1">
    <citation type="submission" date="2016-10" db="EMBL/GenBank/DDBJ databases">
        <title>Proteomics and genomics reveal pathogen-plant mechanisms compatible with a hemibiotrophic lifestyle of Diplodia corticola.</title>
        <authorList>
            <person name="Fernandes I."/>
            <person name="De Jonge R."/>
            <person name="Van De Peer Y."/>
            <person name="Devreese B."/>
            <person name="Alves A."/>
            <person name="Esteves A.C."/>
        </authorList>
    </citation>
    <scope>NUCLEOTIDE SEQUENCE [LARGE SCALE GENOMIC DNA]</scope>
    <source>
        <strain evidence="8 9">CBS 112549</strain>
    </source>
</reference>
<protein>
    <submittedName>
        <fullName evidence="8">Mfs drug transporter</fullName>
    </submittedName>
</protein>
<evidence type="ECO:0000256" key="3">
    <source>
        <dbReference type="ARBA" id="ARBA00022989"/>
    </source>
</evidence>
<feature type="region of interest" description="Disordered" evidence="5">
    <location>
        <begin position="1"/>
        <end position="37"/>
    </location>
</feature>
<feature type="transmembrane region" description="Helical" evidence="6">
    <location>
        <begin position="444"/>
        <end position="463"/>
    </location>
</feature>
<feature type="transmembrane region" description="Helical" evidence="6">
    <location>
        <begin position="273"/>
        <end position="292"/>
    </location>
</feature>
<gene>
    <name evidence="8" type="ORF">BKCO1_2600023</name>
</gene>
<feature type="transmembrane region" description="Helical" evidence="6">
    <location>
        <begin position="376"/>
        <end position="399"/>
    </location>
</feature>
<organism evidence="8 9">
    <name type="scientific">Diplodia corticola</name>
    <dbReference type="NCBI Taxonomy" id="236234"/>
    <lineage>
        <taxon>Eukaryota</taxon>
        <taxon>Fungi</taxon>
        <taxon>Dikarya</taxon>
        <taxon>Ascomycota</taxon>
        <taxon>Pezizomycotina</taxon>
        <taxon>Dothideomycetes</taxon>
        <taxon>Dothideomycetes incertae sedis</taxon>
        <taxon>Botryosphaeriales</taxon>
        <taxon>Botryosphaeriaceae</taxon>
        <taxon>Diplodia</taxon>
    </lineage>
</organism>
<feature type="transmembrane region" description="Helical" evidence="6">
    <location>
        <begin position="742"/>
        <end position="764"/>
    </location>
</feature>
<dbReference type="InterPro" id="IPR011701">
    <property type="entry name" value="MFS"/>
</dbReference>
<feature type="transmembrane region" description="Helical" evidence="6">
    <location>
        <begin position="830"/>
        <end position="852"/>
    </location>
</feature>
<sequence length="1013" mass="109020">MTDYGTLISDDDGTGHVVPQPSERETQPLLGPPEPGNSWRPPRHFIWIETAIFANVFLYGFDSTITAATYATISSEFGAANTASWLTTSYLVTSTAFQPLYGRFSDLFGRRICFFVSTITFAIGCLGCGLGRDIVLVNVMRAVCGFGGGGLMTMATIVNSDMIPFQKRGMYQAVQNGMFGFGAICGASFGGSIADYIGWRWCFLLQIPVSAVALVLGFLVVQNPSRDFSLHQSSLKDIWTKVDFSGSLLLVSAISIQLVGLSLGGNELPWSNGWVIGSLVGSVLLLVLFIIVEARTTAIPIIPLRMLKGRLPVSAQTANICAGLAAYAYLFMLPLFFQVVLLDSATKAGVRLALPSLATPIGGLISGVVMSRWGKLFWLVRAGASLMAFGNLLVLTLGFHDQAWKYLVFTFPANLGQGIIYPGLLFTSLAAFDHSDHAVTASTVYLVRSLGSVWGVAITSAILQNTLKKSLPTALPDVPGKDDIIDQIRHSVTTLRDLPPELQYPARLVYYDGIRYAFLFSTAVAALAIVASSLLKKNGEMRRVFRGLAGALAKGAIRSFALIFLYNTSTHLLWIEKMPRRVKEGRPSSRDEAVELADVANPPEAEGEPIIPKRTYIKVVSAAFSFFVAGVNDGSLGALIPYLIRSYDINTAMISIVYAVTFSGWFLAAISNSHLCQYLDLGAMLVLGAFLQLLAHALRCWTPPFALFAVTFGIVSLGQAYQDTHANTFVASVKTAHRFLGLIHAMYSGGCLVGPFVSTAIASADTPSRWSLFYTFPLGLGVVNLALCVGAFRDSLTIKAKRSVNVGSGDGSRNEGALLQIKETLKTPSVWLLSLFYFFYLGAVITASGWVVEYLVEVRDGDLADMGYVPAGFNGGSFLGRLLLAEPTHRWGERRMIFIYSVIGLALQLLFWLVPNIIAASVAISLLGFVLGPFFAAGVSVGSRLFSTRVRSSALALVFVLGQIGGSIFPAITGIVAAHAGVKVLQPVLVALLAATGISWLLVPKTSGLHHRD</sequence>
<comment type="caution">
    <text evidence="8">The sequence shown here is derived from an EMBL/GenBank/DDBJ whole genome shotgun (WGS) entry which is preliminary data.</text>
</comment>
<keyword evidence="3 6" id="KW-1133">Transmembrane helix</keyword>
<dbReference type="GeneID" id="31013681"/>
<feature type="transmembrane region" description="Helical" evidence="6">
    <location>
        <begin position="406"/>
        <end position="432"/>
    </location>
</feature>
<feature type="transmembrane region" description="Helical" evidence="6">
    <location>
        <begin position="516"/>
        <end position="535"/>
    </location>
</feature>
<feature type="transmembrane region" description="Helical" evidence="6">
    <location>
        <begin position="138"/>
        <end position="158"/>
    </location>
</feature>
<feature type="transmembrane region" description="Helical" evidence="6">
    <location>
        <begin position="619"/>
        <end position="644"/>
    </location>
</feature>
<dbReference type="GO" id="GO:0015174">
    <property type="term" value="F:basic amino acid transmembrane transporter activity"/>
    <property type="evidence" value="ECO:0007669"/>
    <property type="project" value="TreeGrafter"/>
</dbReference>
<feature type="domain" description="Major facilitator superfamily (MFS) profile" evidence="7">
    <location>
        <begin position="618"/>
        <end position="1007"/>
    </location>
</feature>
<comment type="subcellular location">
    <subcellularLocation>
        <location evidence="1">Membrane</location>
        <topology evidence="1">Multi-pass membrane protein</topology>
    </subcellularLocation>
</comment>
<name>A0A1J9RMX9_9PEZI</name>
<keyword evidence="4 6" id="KW-0472">Membrane</keyword>
<dbReference type="AlphaFoldDB" id="A0A1J9RMX9"/>
<dbReference type="SUPFAM" id="SSF103473">
    <property type="entry name" value="MFS general substrate transporter"/>
    <property type="match status" value="2"/>
</dbReference>
<dbReference type="PANTHER" id="PTHR23501">
    <property type="entry name" value="MAJOR FACILITATOR SUPERFAMILY"/>
    <property type="match status" value="1"/>
</dbReference>
<dbReference type="Gene3D" id="1.20.1250.20">
    <property type="entry name" value="MFS general substrate transporter like domains"/>
    <property type="match status" value="3"/>
</dbReference>
<evidence type="ECO:0000256" key="6">
    <source>
        <dbReference type="SAM" id="Phobius"/>
    </source>
</evidence>
<evidence type="ECO:0000259" key="7">
    <source>
        <dbReference type="PROSITE" id="PS50850"/>
    </source>
</evidence>
<feature type="transmembrane region" description="Helical" evidence="6">
    <location>
        <begin position="984"/>
        <end position="1003"/>
    </location>
</feature>
<evidence type="ECO:0000256" key="1">
    <source>
        <dbReference type="ARBA" id="ARBA00004141"/>
    </source>
</evidence>
<dbReference type="EMBL" id="MNUE01000026">
    <property type="protein sequence ID" value="OJD33923.1"/>
    <property type="molecule type" value="Genomic_DNA"/>
</dbReference>
<evidence type="ECO:0000256" key="2">
    <source>
        <dbReference type="ARBA" id="ARBA00022692"/>
    </source>
</evidence>
<feature type="transmembrane region" description="Helical" evidence="6">
    <location>
        <begin position="178"/>
        <end position="197"/>
    </location>
</feature>
<evidence type="ECO:0000256" key="4">
    <source>
        <dbReference type="ARBA" id="ARBA00023136"/>
    </source>
</evidence>
<feature type="transmembrane region" description="Helical" evidence="6">
    <location>
        <begin position="678"/>
        <end position="698"/>
    </location>
</feature>
<feature type="transmembrane region" description="Helical" evidence="6">
    <location>
        <begin position="313"/>
        <end position="337"/>
    </location>
</feature>
<feature type="transmembrane region" description="Helical" evidence="6">
    <location>
        <begin position="650"/>
        <end position="671"/>
    </location>
</feature>
<feature type="transmembrane region" description="Helical" evidence="6">
    <location>
        <begin position="704"/>
        <end position="721"/>
    </location>
</feature>
<proteinExistence type="predicted"/>
<dbReference type="FunFam" id="1.20.1250.20:FF:000286">
    <property type="entry name" value="MFS efflux transporter"/>
    <property type="match status" value="1"/>
</dbReference>
<accession>A0A1J9RMX9</accession>
<dbReference type="CDD" id="cd17502">
    <property type="entry name" value="MFS_Azr1_MDR_like"/>
    <property type="match status" value="1"/>
</dbReference>
<dbReference type="InterPro" id="IPR020846">
    <property type="entry name" value="MFS_dom"/>
</dbReference>